<sequence>MYEFIWGGETAGWLVAEPDYSNATLVMTGRYKKLAIDNALMVMYALATANKGAVLFHAAVVSHKDKGYMFLGPSGTGKSTHVRLWLEHIEGTELVNDDNPVVCDGVVYGSPWSGKTPCYRNVSYPLGGIVVLSQAPYNKIDRLNGLQAYVALVASISGKRWDARIADGLHATENKLATEMPV</sequence>
<dbReference type="InterPro" id="IPR027417">
    <property type="entry name" value="P-loop_NTPase"/>
</dbReference>
<organism evidence="1 2">
    <name type="scientific">Xylanibacter ruminicola</name>
    <name type="common">Prevotella ruminicola</name>
    <dbReference type="NCBI Taxonomy" id="839"/>
    <lineage>
        <taxon>Bacteria</taxon>
        <taxon>Pseudomonadati</taxon>
        <taxon>Bacteroidota</taxon>
        <taxon>Bacteroidia</taxon>
        <taxon>Bacteroidales</taxon>
        <taxon>Prevotellaceae</taxon>
        <taxon>Xylanibacter</taxon>
    </lineage>
</organism>
<reference evidence="1 2" key="1">
    <citation type="submission" date="2016-11" db="EMBL/GenBank/DDBJ databases">
        <authorList>
            <person name="Jaros S."/>
            <person name="Januszkiewicz K."/>
            <person name="Wedrychowicz H."/>
        </authorList>
    </citation>
    <scope>NUCLEOTIDE SEQUENCE [LARGE SCALE GENOMIC DNA]</scope>
    <source>
        <strain evidence="1 2">KHT3</strain>
    </source>
</reference>
<dbReference type="SUPFAM" id="SSF53795">
    <property type="entry name" value="PEP carboxykinase-like"/>
    <property type="match status" value="1"/>
</dbReference>
<name>A0A1M6XN01_XYLRU</name>
<evidence type="ECO:0008006" key="3">
    <source>
        <dbReference type="Google" id="ProtNLM"/>
    </source>
</evidence>
<evidence type="ECO:0000313" key="1">
    <source>
        <dbReference type="EMBL" id="SHL07357.1"/>
    </source>
</evidence>
<dbReference type="AlphaFoldDB" id="A0A1M6XN01"/>
<evidence type="ECO:0000313" key="2">
    <source>
        <dbReference type="Proteomes" id="UP000184130"/>
    </source>
</evidence>
<dbReference type="EMBL" id="FRBD01000021">
    <property type="protein sequence ID" value="SHL07357.1"/>
    <property type="molecule type" value="Genomic_DNA"/>
</dbReference>
<dbReference type="Gene3D" id="3.40.50.300">
    <property type="entry name" value="P-loop containing nucleotide triphosphate hydrolases"/>
    <property type="match status" value="1"/>
</dbReference>
<dbReference type="RefSeq" id="WP_139261626.1">
    <property type="nucleotide sequence ID" value="NZ_FRBD01000021.1"/>
</dbReference>
<dbReference type="Proteomes" id="UP000184130">
    <property type="component" value="Unassembled WGS sequence"/>
</dbReference>
<proteinExistence type="predicted"/>
<protein>
    <recommendedName>
        <fullName evidence="3">Phosphoenolpyruvate carboxykinase (ATP)</fullName>
    </recommendedName>
</protein>
<dbReference type="OrthoDB" id="384098at2"/>
<gene>
    <name evidence="1" type="ORF">SAMN05216463_12133</name>
</gene>
<accession>A0A1M6XN01</accession>